<name>A0A5C5ZKH8_9BACT</name>
<dbReference type="EMBL" id="SJPQ01000003">
    <property type="protein sequence ID" value="TWT87730.1"/>
    <property type="molecule type" value="Genomic_DNA"/>
</dbReference>
<dbReference type="Proteomes" id="UP000315440">
    <property type="component" value="Unassembled WGS sequence"/>
</dbReference>
<keyword evidence="3" id="KW-1185">Reference proteome</keyword>
<gene>
    <name evidence="2" type="ORF">Mal64_32730</name>
</gene>
<protein>
    <submittedName>
        <fullName evidence="2">Uncharacterized protein</fullName>
    </submittedName>
</protein>
<dbReference type="PANTHER" id="PTHR30327:SF1">
    <property type="entry name" value="UPF0301 PROTEIN YQGE"/>
    <property type="match status" value="1"/>
</dbReference>
<accession>A0A5C5ZKH8</accession>
<dbReference type="GO" id="GO:0005829">
    <property type="term" value="C:cytosol"/>
    <property type="evidence" value="ECO:0007669"/>
    <property type="project" value="TreeGrafter"/>
</dbReference>
<comment type="similarity">
    <text evidence="1">Belongs to the UPF0301 (AlgH) family.</text>
</comment>
<dbReference type="SUPFAM" id="SSF143456">
    <property type="entry name" value="VC0467-like"/>
    <property type="match status" value="1"/>
</dbReference>
<organism evidence="2 3">
    <name type="scientific">Pseudobythopirellula maris</name>
    <dbReference type="NCBI Taxonomy" id="2527991"/>
    <lineage>
        <taxon>Bacteria</taxon>
        <taxon>Pseudomonadati</taxon>
        <taxon>Planctomycetota</taxon>
        <taxon>Planctomycetia</taxon>
        <taxon>Pirellulales</taxon>
        <taxon>Lacipirellulaceae</taxon>
        <taxon>Pseudobythopirellula</taxon>
    </lineage>
</organism>
<evidence type="ECO:0000313" key="3">
    <source>
        <dbReference type="Proteomes" id="UP000315440"/>
    </source>
</evidence>
<comment type="caution">
    <text evidence="2">The sequence shown here is derived from an EMBL/GenBank/DDBJ whole genome shotgun (WGS) entry which is preliminary data.</text>
</comment>
<dbReference type="Gene3D" id="3.40.1740.10">
    <property type="entry name" value="VC0467-like"/>
    <property type="match status" value="1"/>
</dbReference>
<dbReference type="Pfam" id="PF02622">
    <property type="entry name" value="DUF179"/>
    <property type="match status" value="1"/>
</dbReference>
<dbReference type="AlphaFoldDB" id="A0A5C5ZKH8"/>
<evidence type="ECO:0000313" key="2">
    <source>
        <dbReference type="EMBL" id="TWT87730.1"/>
    </source>
</evidence>
<proteinExistence type="inferred from homology"/>
<sequence length="211" mass="22751">MPGSGAIRRPRALTRALEASGASVDHGGMPSLAGKLLVASRKLRDPNFSRTVVLMLEHNDEGSLGVVLNRLSQQTVSEVWRAIEFDPCDNDQLLNTGGPVPGPLIALHACEELAEKPLLPGLFISMQKETVDPLVRQTEHAFRLYTGNSGWGAGQLDDELQAGGWLSAPAKADDVFAEPEALWPEVTRRIALDIMLPAGDRSRVPPDASMN</sequence>
<dbReference type="InterPro" id="IPR003774">
    <property type="entry name" value="AlgH-like"/>
</dbReference>
<dbReference type="PANTHER" id="PTHR30327">
    <property type="entry name" value="UNCHARACTERIZED PROTEIN YQGE"/>
    <property type="match status" value="1"/>
</dbReference>
<evidence type="ECO:0000256" key="1">
    <source>
        <dbReference type="ARBA" id="ARBA00009600"/>
    </source>
</evidence>
<reference evidence="2 3" key="1">
    <citation type="submission" date="2019-02" db="EMBL/GenBank/DDBJ databases">
        <title>Deep-cultivation of Planctomycetes and their phenomic and genomic characterization uncovers novel biology.</title>
        <authorList>
            <person name="Wiegand S."/>
            <person name="Jogler M."/>
            <person name="Boedeker C."/>
            <person name="Pinto D."/>
            <person name="Vollmers J."/>
            <person name="Rivas-Marin E."/>
            <person name="Kohn T."/>
            <person name="Peeters S.H."/>
            <person name="Heuer A."/>
            <person name="Rast P."/>
            <person name="Oberbeckmann S."/>
            <person name="Bunk B."/>
            <person name="Jeske O."/>
            <person name="Meyerdierks A."/>
            <person name="Storesund J.E."/>
            <person name="Kallscheuer N."/>
            <person name="Luecker S."/>
            <person name="Lage O.M."/>
            <person name="Pohl T."/>
            <person name="Merkel B.J."/>
            <person name="Hornburger P."/>
            <person name="Mueller R.-W."/>
            <person name="Bruemmer F."/>
            <person name="Labrenz M."/>
            <person name="Spormann A.M."/>
            <person name="Op Den Camp H."/>
            <person name="Overmann J."/>
            <person name="Amann R."/>
            <person name="Jetten M.S.M."/>
            <person name="Mascher T."/>
            <person name="Medema M.H."/>
            <person name="Devos D.P."/>
            <person name="Kaster A.-K."/>
            <person name="Ovreas L."/>
            <person name="Rohde M."/>
            <person name="Galperin M.Y."/>
            <person name="Jogler C."/>
        </authorList>
    </citation>
    <scope>NUCLEOTIDE SEQUENCE [LARGE SCALE GENOMIC DNA]</scope>
    <source>
        <strain evidence="2 3">Mal64</strain>
    </source>
</reference>